<accession>B8BKF8</accession>
<evidence type="ECO:0000259" key="1">
    <source>
        <dbReference type="Pfam" id="PF12165"/>
    </source>
</evidence>
<protein>
    <recommendedName>
        <fullName evidence="1">Alfin N-terminal domain-containing protein</fullName>
    </recommendedName>
</protein>
<feature type="domain" description="Alfin N-terminal" evidence="1">
    <location>
        <begin position="19"/>
        <end position="55"/>
    </location>
</feature>
<dbReference type="STRING" id="39946.B8BKF8"/>
<gene>
    <name evidence="2" type="ORF">OsI_36071</name>
</gene>
<evidence type="ECO:0000313" key="2">
    <source>
        <dbReference type="EMBL" id="EEC68144.1"/>
    </source>
</evidence>
<sequence length="105" mass="12242">MKKDDDYGSVTIFHDARSPEHVFQDFCRRCAGIIKALTTDVGKLYKLKLCDHAYTHSHIYFDPKMDARIAEMDPMDDNEDGFTELVWQDMLIDNFYENDVILLCA</sequence>
<dbReference type="Pfam" id="PF12165">
    <property type="entry name" value="Alfin"/>
    <property type="match status" value="1"/>
</dbReference>
<reference evidence="2 3" key="1">
    <citation type="journal article" date="2005" name="PLoS Biol.">
        <title>The genomes of Oryza sativa: a history of duplications.</title>
        <authorList>
            <person name="Yu J."/>
            <person name="Wang J."/>
            <person name="Lin W."/>
            <person name="Li S."/>
            <person name="Li H."/>
            <person name="Zhou J."/>
            <person name="Ni P."/>
            <person name="Dong W."/>
            <person name="Hu S."/>
            <person name="Zeng C."/>
            <person name="Zhang J."/>
            <person name="Zhang Y."/>
            <person name="Li R."/>
            <person name="Xu Z."/>
            <person name="Li S."/>
            <person name="Li X."/>
            <person name="Zheng H."/>
            <person name="Cong L."/>
            <person name="Lin L."/>
            <person name="Yin J."/>
            <person name="Geng J."/>
            <person name="Li G."/>
            <person name="Shi J."/>
            <person name="Liu J."/>
            <person name="Lv H."/>
            <person name="Li J."/>
            <person name="Wang J."/>
            <person name="Deng Y."/>
            <person name="Ran L."/>
            <person name="Shi X."/>
            <person name="Wang X."/>
            <person name="Wu Q."/>
            <person name="Li C."/>
            <person name="Ren X."/>
            <person name="Wang J."/>
            <person name="Wang X."/>
            <person name="Li D."/>
            <person name="Liu D."/>
            <person name="Zhang X."/>
            <person name="Ji Z."/>
            <person name="Zhao W."/>
            <person name="Sun Y."/>
            <person name="Zhang Z."/>
            <person name="Bao J."/>
            <person name="Han Y."/>
            <person name="Dong L."/>
            <person name="Ji J."/>
            <person name="Chen P."/>
            <person name="Wu S."/>
            <person name="Liu J."/>
            <person name="Xiao Y."/>
            <person name="Bu D."/>
            <person name="Tan J."/>
            <person name="Yang L."/>
            <person name="Ye C."/>
            <person name="Zhang J."/>
            <person name="Xu J."/>
            <person name="Zhou Y."/>
            <person name="Yu Y."/>
            <person name="Zhang B."/>
            <person name="Zhuang S."/>
            <person name="Wei H."/>
            <person name="Liu B."/>
            <person name="Lei M."/>
            <person name="Yu H."/>
            <person name="Li Y."/>
            <person name="Xu H."/>
            <person name="Wei S."/>
            <person name="He X."/>
            <person name="Fang L."/>
            <person name="Zhang Z."/>
            <person name="Zhang Y."/>
            <person name="Huang X."/>
            <person name="Su Z."/>
            <person name="Tong W."/>
            <person name="Li J."/>
            <person name="Tong Z."/>
            <person name="Li S."/>
            <person name="Ye J."/>
            <person name="Wang L."/>
            <person name="Fang L."/>
            <person name="Lei T."/>
            <person name="Chen C."/>
            <person name="Chen H."/>
            <person name="Xu Z."/>
            <person name="Li H."/>
            <person name="Huang H."/>
            <person name="Zhang F."/>
            <person name="Xu H."/>
            <person name="Li N."/>
            <person name="Zhao C."/>
            <person name="Li S."/>
            <person name="Dong L."/>
            <person name="Huang Y."/>
            <person name="Li L."/>
            <person name="Xi Y."/>
            <person name="Qi Q."/>
            <person name="Li W."/>
            <person name="Zhang B."/>
            <person name="Hu W."/>
            <person name="Zhang Y."/>
            <person name="Tian X."/>
            <person name="Jiao Y."/>
            <person name="Liang X."/>
            <person name="Jin J."/>
            <person name="Gao L."/>
            <person name="Zheng W."/>
            <person name="Hao B."/>
            <person name="Liu S."/>
            <person name="Wang W."/>
            <person name="Yuan L."/>
            <person name="Cao M."/>
            <person name="McDermott J."/>
            <person name="Samudrala R."/>
            <person name="Wang J."/>
            <person name="Wong G.K."/>
            <person name="Yang H."/>
        </authorList>
    </citation>
    <scope>NUCLEOTIDE SEQUENCE [LARGE SCALE GENOMIC DNA]</scope>
    <source>
        <strain evidence="3">cv. 93-11</strain>
    </source>
</reference>
<dbReference type="Gramene" id="BGIOSGA035252-TA">
    <property type="protein sequence ID" value="BGIOSGA035252-PA"/>
    <property type="gene ID" value="BGIOSGA035252"/>
</dbReference>
<dbReference type="GO" id="GO:0042393">
    <property type="term" value="F:histone binding"/>
    <property type="evidence" value="ECO:0007669"/>
    <property type="project" value="InterPro"/>
</dbReference>
<dbReference type="AlphaFoldDB" id="B8BKF8"/>
<evidence type="ECO:0000313" key="3">
    <source>
        <dbReference type="Proteomes" id="UP000007015"/>
    </source>
</evidence>
<dbReference type="GO" id="GO:0006355">
    <property type="term" value="P:regulation of DNA-templated transcription"/>
    <property type="evidence" value="ECO:0007669"/>
    <property type="project" value="InterPro"/>
</dbReference>
<dbReference type="HOGENOM" id="CLU_2241051_0_0_1"/>
<keyword evidence="3" id="KW-1185">Reference proteome</keyword>
<name>B8BKF8_ORYSI</name>
<proteinExistence type="predicted"/>
<organism evidence="2 3">
    <name type="scientific">Oryza sativa subsp. indica</name>
    <name type="common">Rice</name>
    <dbReference type="NCBI Taxonomy" id="39946"/>
    <lineage>
        <taxon>Eukaryota</taxon>
        <taxon>Viridiplantae</taxon>
        <taxon>Streptophyta</taxon>
        <taxon>Embryophyta</taxon>
        <taxon>Tracheophyta</taxon>
        <taxon>Spermatophyta</taxon>
        <taxon>Magnoliopsida</taxon>
        <taxon>Liliopsida</taxon>
        <taxon>Poales</taxon>
        <taxon>Poaceae</taxon>
        <taxon>BOP clade</taxon>
        <taxon>Oryzoideae</taxon>
        <taxon>Oryzeae</taxon>
        <taxon>Oryzinae</taxon>
        <taxon>Oryza</taxon>
        <taxon>Oryza sativa</taxon>
    </lineage>
</organism>
<dbReference type="Proteomes" id="UP000007015">
    <property type="component" value="Chromosome 11"/>
</dbReference>
<dbReference type="InterPro" id="IPR021998">
    <property type="entry name" value="Alfin_N"/>
</dbReference>
<dbReference type="EMBL" id="CM000136">
    <property type="protein sequence ID" value="EEC68144.1"/>
    <property type="molecule type" value="Genomic_DNA"/>
</dbReference>